<organism evidence="2 3">
    <name type="scientific">Shinella lacus</name>
    <dbReference type="NCBI Taxonomy" id="2654216"/>
    <lineage>
        <taxon>Bacteria</taxon>
        <taxon>Pseudomonadati</taxon>
        <taxon>Pseudomonadota</taxon>
        <taxon>Alphaproteobacteria</taxon>
        <taxon>Hyphomicrobiales</taxon>
        <taxon>Rhizobiaceae</taxon>
        <taxon>Shinella</taxon>
    </lineage>
</organism>
<evidence type="ECO:0000313" key="2">
    <source>
        <dbReference type="EMBL" id="MCQ4629356.1"/>
    </source>
</evidence>
<dbReference type="InterPro" id="IPR035965">
    <property type="entry name" value="PAS-like_dom_sf"/>
</dbReference>
<proteinExistence type="predicted"/>
<dbReference type="Pfam" id="PF08448">
    <property type="entry name" value="PAS_4"/>
    <property type="match status" value="1"/>
</dbReference>
<name>A0ABT1R2G7_9HYPH</name>
<evidence type="ECO:0000313" key="3">
    <source>
        <dbReference type="Proteomes" id="UP000996601"/>
    </source>
</evidence>
<dbReference type="SUPFAM" id="SSF55785">
    <property type="entry name" value="PYP-like sensor domain (PAS domain)"/>
    <property type="match status" value="1"/>
</dbReference>
<dbReference type="Proteomes" id="UP000996601">
    <property type="component" value="Unassembled WGS sequence"/>
</dbReference>
<comment type="caution">
    <text evidence="2">The sequence shown here is derived from an EMBL/GenBank/DDBJ whole genome shotgun (WGS) entry which is preliminary data.</text>
</comment>
<dbReference type="EMBL" id="WHSB02000002">
    <property type="protein sequence ID" value="MCQ4629356.1"/>
    <property type="molecule type" value="Genomic_DNA"/>
</dbReference>
<keyword evidence="3" id="KW-1185">Reference proteome</keyword>
<sequence>MKALVELFWFKYSQLQHAVKIGNERLVSMLDKEIEPALVAVLQREASDVSELRSQFQFVVDLLREESEDRACVLRQAHNFKLLLDRYFGTDEAARPFRVDMQDVARPVAAPRVVEDGLLNEAILDSLPDRVAVITTDYRYLYSNPLNAQRFSEKPIDLVGRHIVEFIGMQRFDGRVKRHLDRCFSGEVVEYDYISPRRGNSITRCRMTPCMSAAGNVLGAILVLQETLETRGPIAA</sequence>
<feature type="domain" description="PAS fold-4" evidence="1">
    <location>
        <begin position="124"/>
        <end position="231"/>
    </location>
</feature>
<dbReference type="InterPro" id="IPR013656">
    <property type="entry name" value="PAS_4"/>
</dbReference>
<gene>
    <name evidence="2" type="ORF">GB927_004860</name>
</gene>
<evidence type="ECO:0000259" key="1">
    <source>
        <dbReference type="Pfam" id="PF08448"/>
    </source>
</evidence>
<accession>A0ABT1R2G7</accession>
<protein>
    <submittedName>
        <fullName evidence="2">PAS domain-containing protein</fullName>
    </submittedName>
</protein>
<reference evidence="2" key="1">
    <citation type="submission" date="2021-07" db="EMBL/GenBank/DDBJ databases">
        <title>Shinella sp. nov., a novel member of the genus Shinella from water.</title>
        <authorList>
            <person name="Deng Y."/>
        </authorList>
    </citation>
    <scope>NUCLEOTIDE SEQUENCE</scope>
    <source>
        <strain evidence="2">CPCC 100929</strain>
    </source>
</reference>
<dbReference type="Gene3D" id="3.30.450.20">
    <property type="entry name" value="PAS domain"/>
    <property type="match status" value="1"/>
</dbReference>